<dbReference type="SUPFAM" id="SSF56112">
    <property type="entry name" value="Protein kinase-like (PK-like)"/>
    <property type="match status" value="1"/>
</dbReference>
<evidence type="ECO:0000256" key="1">
    <source>
        <dbReference type="ARBA" id="ARBA00008874"/>
    </source>
</evidence>
<feature type="domain" description="Protein kinase" evidence="2">
    <location>
        <begin position="84"/>
        <end position="372"/>
    </location>
</feature>
<comment type="caution">
    <text evidence="3">The sequence shown here is derived from an EMBL/GenBank/DDBJ whole genome shotgun (WGS) entry which is preliminary data.</text>
</comment>
<dbReference type="Proteomes" id="UP000821866">
    <property type="component" value="Chromosome 6"/>
</dbReference>
<dbReference type="PANTHER" id="PTHR48014">
    <property type="entry name" value="SERINE/THREONINE-PROTEIN KINASE FRAY2"/>
    <property type="match status" value="1"/>
</dbReference>
<proteinExistence type="inferred from homology"/>
<evidence type="ECO:0000313" key="3">
    <source>
        <dbReference type="EMBL" id="KAH8024406.1"/>
    </source>
</evidence>
<sequence length="422" mass="46585">MSGKASPSGKISDVLTESYSLLSSAQFDCRCRRSRNEVASAEDNGTNDESLYQHLSEASNLSEAIPLMQKDPDMIKYEASVDNYELLSVIGRGLYSTAVVSLVKHIPSGHRLAVRRTNLEACSGNFEQVQHEIFVVRQLRHENVIPYFCTLVKGSELWAVMPLLTYGSVRDILNTHFPSGLPEHAVAFILKDLLAALHYIHTRGYIHRSVKASHLLLSSKGKVMLSGFRYCCSVIESGRWRPKIHTFPQHAIHNLSWLSPEVLEQNLMGYNFKSDIYSVGVTALELANGVAPFADMEPTQVLLAKIQGCVPKLSNSVVCDGPASQDMRKAGGESTSKANFFGNEFTSLTNVCLKRDPTLRWAICAAAYDPQFSQTLPQSAILLPEIIATVTPRPGVCKSIDMEGLEASLPEAANCEKFVWTF</sequence>
<comment type="similarity">
    <text evidence="1">Belongs to the protein kinase superfamily. STE Ser/Thr protein kinase family. STE20 subfamily.</text>
</comment>
<dbReference type="InterPro" id="IPR011009">
    <property type="entry name" value="Kinase-like_dom_sf"/>
</dbReference>
<dbReference type="GO" id="GO:0043539">
    <property type="term" value="F:protein serine/threonine kinase activator activity"/>
    <property type="evidence" value="ECO:0007669"/>
    <property type="project" value="InterPro"/>
</dbReference>
<dbReference type="EMBL" id="JABSTU010000008">
    <property type="protein sequence ID" value="KAH8024406.1"/>
    <property type="molecule type" value="Genomic_DNA"/>
</dbReference>
<dbReference type="GO" id="GO:0005524">
    <property type="term" value="F:ATP binding"/>
    <property type="evidence" value="ECO:0007669"/>
    <property type="project" value="InterPro"/>
</dbReference>
<dbReference type="AlphaFoldDB" id="A0A9J6DR39"/>
<dbReference type="PANTHER" id="PTHR48014:SF21">
    <property type="entry name" value="SERINE_THREONINE-PROTEIN KINASE FRAY2"/>
    <property type="match status" value="1"/>
</dbReference>
<accession>A0A9J6DR39</accession>
<evidence type="ECO:0000313" key="4">
    <source>
        <dbReference type="Proteomes" id="UP000821866"/>
    </source>
</evidence>
<dbReference type="Gene3D" id="3.30.200.20">
    <property type="entry name" value="Phosphorylase Kinase, domain 1"/>
    <property type="match status" value="1"/>
</dbReference>
<gene>
    <name evidence="3" type="ORF">HPB51_022890</name>
</gene>
<dbReference type="GO" id="GO:1902554">
    <property type="term" value="C:serine/threonine protein kinase complex"/>
    <property type="evidence" value="ECO:0007669"/>
    <property type="project" value="TreeGrafter"/>
</dbReference>
<dbReference type="Gene3D" id="1.10.510.10">
    <property type="entry name" value="Transferase(Phosphotransferase) domain 1"/>
    <property type="match status" value="1"/>
</dbReference>
<protein>
    <recommendedName>
        <fullName evidence="2">Protein kinase domain-containing protein</fullName>
    </recommendedName>
</protein>
<reference evidence="3" key="1">
    <citation type="journal article" date="2020" name="Cell">
        <title>Large-Scale Comparative Analyses of Tick Genomes Elucidate Their Genetic Diversity and Vector Capacities.</title>
        <authorList>
            <consortium name="Tick Genome and Microbiome Consortium (TIGMIC)"/>
            <person name="Jia N."/>
            <person name="Wang J."/>
            <person name="Shi W."/>
            <person name="Du L."/>
            <person name="Sun Y."/>
            <person name="Zhan W."/>
            <person name="Jiang J.F."/>
            <person name="Wang Q."/>
            <person name="Zhang B."/>
            <person name="Ji P."/>
            <person name="Bell-Sakyi L."/>
            <person name="Cui X.M."/>
            <person name="Yuan T.T."/>
            <person name="Jiang B.G."/>
            <person name="Yang W.F."/>
            <person name="Lam T.T."/>
            <person name="Chang Q.C."/>
            <person name="Ding S.J."/>
            <person name="Wang X.J."/>
            <person name="Zhu J.G."/>
            <person name="Ruan X.D."/>
            <person name="Zhao L."/>
            <person name="Wei J.T."/>
            <person name="Ye R.Z."/>
            <person name="Que T.C."/>
            <person name="Du C.H."/>
            <person name="Zhou Y.H."/>
            <person name="Cheng J.X."/>
            <person name="Dai P.F."/>
            <person name="Guo W.B."/>
            <person name="Han X.H."/>
            <person name="Huang E.J."/>
            <person name="Li L.F."/>
            <person name="Wei W."/>
            <person name="Gao Y.C."/>
            <person name="Liu J.Z."/>
            <person name="Shao H.Z."/>
            <person name="Wang X."/>
            <person name="Wang C.C."/>
            <person name="Yang T.C."/>
            <person name="Huo Q.B."/>
            <person name="Li W."/>
            <person name="Chen H.Y."/>
            <person name="Chen S.E."/>
            <person name="Zhou L.G."/>
            <person name="Ni X.B."/>
            <person name="Tian J.H."/>
            <person name="Sheng Y."/>
            <person name="Liu T."/>
            <person name="Pan Y.S."/>
            <person name="Xia L.Y."/>
            <person name="Li J."/>
            <person name="Zhao F."/>
            <person name="Cao W.C."/>
        </authorList>
    </citation>
    <scope>NUCLEOTIDE SEQUENCE</scope>
    <source>
        <strain evidence="3">Rmic-2018</strain>
    </source>
</reference>
<dbReference type="VEuPathDB" id="VectorBase:LOC119172176"/>
<organism evidence="3 4">
    <name type="scientific">Rhipicephalus microplus</name>
    <name type="common">Cattle tick</name>
    <name type="synonym">Boophilus microplus</name>
    <dbReference type="NCBI Taxonomy" id="6941"/>
    <lineage>
        <taxon>Eukaryota</taxon>
        <taxon>Metazoa</taxon>
        <taxon>Ecdysozoa</taxon>
        <taxon>Arthropoda</taxon>
        <taxon>Chelicerata</taxon>
        <taxon>Arachnida</taxon>
        <taxon>Acari</taxon>
        <taxon>Parasitiformes</taxon>
        <taxon>Ixodida</taxon>
        <taxon>Ixodoidea</taxon>
        <taxon>Ixodidae</taxon>
        <taxon>Rhipicephalinae</taxon>
        <taxon>Rhipicephalus</taxon>
        <taxon>Boophilus</taxon>
    </lineage>
</organism>
<dbReference type="InterPro" id="IPR047173">
    <property type="entry name" value="STRAD_A/B-like"/>
</dbReference>
<reference evidence="3" key="2">
    <citation type="submission" date="2021-09" db="EMBL/GenBank/DDBJ databases">
        <authorList>
            <person name="Jia N."/>
            <person name="Wang J."/>
            <person name="Shi W."/>
            <person name="Du L."/>
            <person name="Sun Y."/>
            <person name="Zhan W."/>
            <person name="Jiang J."/>
            <person name="Wang Q."/>
            <person name="Zhang B."/>
            <person name="Ji P."/>
            <person name="Sakyi L.B."/>
            <person name="Cui X."/>
            <person name="Yuan T."/>
            <person name="Jiang B."/>
            <person name="Yang W."/>
            <person name="Lam T.T.-Y."/>
            <person name="Chang Q."/>
            <person name="Ding S."/>
            <person name="Wang X."/>
            <person name="Zhu J."/>
            <person name="Ruan X."/>
            <person name="Zhao L."/>
            <person name="Wei J."/>
            <person name="Que T."/>
            <person name="Du C."/>
            <person name="Cheng J."/>
            <person name="Dai P."/>
            <person name="Han X."/>
            <person name="Huang E."/>
            <person name="Gao Y."/>
            <person name="Liu J."/>
            <person name="Shao H."/>
            <person name="Ye R."/>
            <person name="Li L."/>
            <person name="Wei W."/>
            <person name="Wang X."/>
            <person name="Wang C."/>
            <person name="Huo Q."/>
            <person name="Li W."/>
            <person name="Guo W."/>
            <person name="Chen H."/>
            <person name="Chen S."/>
            <person name="Zhou L."/>
            <person name="Zhou L."/>
            <person name="Ni X."/>
            <person name="Tian J."/>
            <person name="Zhou Y."/>
            <person name="Sheng Y."/>
            <person name="Liu T."/>
            <person name="Pan Y."/>
            <person name="Xia L."/>
            <person name="Li J."/>
            <person name="Zhao F."/>
            <person name="Cao W."/>
        </authorList>
    </citation>
    <scope>NUCLEOTIDE SEQUENCE</scope>
    <source>
        <strain evidence="3">Rmic-2018</strain>
        <tissue evidence="3">Larvae</tissue>
    </source>
</reference>
<dbReference type="GO" id="GO:0004672">
    <property type="term" value="F:protein kinase activity"/>
    <property type="evidence" value="ECO:0007669"/>
    <property type="project" value="InterPro"/>
</dbReference>
<evidence type="ECO:0000259" key="2">
    <source>
        <dbReference type="PROSITE" id="PS50011"/>
    </source>
</evidence>
<dbReference type="GO" id="GO:0006611">
    <property type="term" value="P:protein export from nucleus"/>
    <property type="evidence" value="ECO:0007669"/>
    <property type="project" value="TreeGrafter"/>
</dbReference>
<name>A0A9J6DR39_RHIMP</name>
<dbReference type="Pfam" id="PF00069">
    <property type="entry name" value="Pkinase"/>
    <property type="match status" value="1"/>
</dbReference>
<dbReference type="PROSITE" id="PS50011">
    <property type="entry name" value="PROTEIN_KINASE_DOM"/>
    <property type="match status" value="1"/>
</dbReference>
<keyword evidence="4" id="KW-1185">Reference proteome</keyword>
<dbReference type="InterPro" id="IPR000719">
    <property type="entry name" value="Prot_kinase_dom"/>
</dbReference>